<keyword evidence="7" id="KW-1185">Reference proteome</keyword>
<dbReference type="PANTHER" id="PTHR33337:SF44">
    <property type="entry name" value="DUF636 DOMAIN PROTEIN (AFU_ORTHOLOGUE AFUA_1G09754)"/>
    <property type="match status" value="1"/>
</dbReference>
<dbReference type="RefSeq" id="WP_224040291.1">
    <property type="nucleotide sequence ID" value="NZ_CAJZAH010000001.1"/>
</dbReference>
<evidence type="ECO:0000313" key="6">
    <source>
        <dbReference type="EMBL" id="CAG9168669.1"/>
    </source>
</evidence>
<gene>
    <name evidence="6" type="ORF">LMG21510_01187</name>
</gene>
<dbReference type="InterPro" id="IPR011057">
    <property type="entry name" value="Mss4-like_sf"/>
</dbReference>
<accession>A0ABN7Y5K6</accession>
<keyword evidence="2" id="KW-0479">Metal-binding</keyword>
<dbReference type="PANTHER" id="PTHR33337">
    <property type="entry name" value="GFA DOMAIN-CONTAINING PROTEIN"/>
    <property type="match status" value="1"/>
</dbReference>
<evidence type="ECO:0000256" key="4">
    <source>
        <dbReference type="ARBA" id="ARBA00023239"/>
    </source>
</evidence>
<evidence type="ECO:0000256" key="1">
    <source>
        <dbReference type="ARBA" id="ARBA00005495"/>
    </source>
</evidence>
<dbReference type="InterPro" id="IPR006913">
    <property type="entry name" value="CENP-V/GFA"/>
</dbReference>
<reference evidence="6 7" key="1">
    <citation type="submission" date="2021-08" db="EMBL/GenBank/DDBJ databases">
        <authorList>
            <person name="Peeters C."/>
        </authorList>
    </citation>
    <scope>NUCLEOTIDE SEQUENCE [LARGE SCALE GENOMIC DNA]</scope>
    <source>
        <strain evidence="6 7">LMG 21510</strain>
    </source>
</reference>
<evidence type="ECO:0000313" key="7">
    <source>
        <dbReference type="Proteomes" id="UP000721236"/>
    </source>
</evidence>
<evidence type="ECO:0000259" key="5">
    <source>
        <dbReference type="PROSITE" id="PS51891"/>
    </source>
</evidence>
<keyword evidence="4" id="KW-0456">Lyase</keyword>
<protein>
    <recommendedName>
        <fullName evidence="5">CENP-V/GFA domain-containing protein</fullName>
    </recommendedName>
</protein>
<comment type="caution">
    <text evidence="6">The sequence shown here is derived from an EMBL/GenBank/DDBJ whole genome shotgun (WGS) entry which is preliminary data.</text>
</comment>
<evidence type="ECO:0000256" key="2">
    <source>
        <dbReference type="ARBA" id="ARBA00022723"/>
    </source>
</evidence>
<dbReference type="Gene3D" id="3.90.1590.10">
    <property type="entry name" value="glutathione-dependent formaldehyde- activating enzyme (gfa)"/>
    <property type="match status" value="1"/>
</dbReference>
<dbReference type="Proteomes" id="UP000721236">
    <property type="component" value="Unassembled WGS sequence"/>
</dbReference>
<keyword evidence="3" id="KW-0862">Zinc</keyword>
<name>A0ABN7Y5K6_9BURK</name>
<evidence type="ECO:0000256" key="3">
    <source>
        <dbReference type="ARBA" id="ARBA00022833"/>
    </source>
</evidence>
<comment type="similarity">
    <text evidence="1">Belongs to the Gfa family.</text>
</comment>
<sequence>MHLEGSCHCGAVSFTVEAFAPYPYMHCHCSICRKTAGGGGYAINIGAHNDTLKVRGSKYLGVYQAIMREPGKRATRSPARRNFCIKCGSALWLWDPRWPDMLYPHASAIDTPLPRPPEVVEASLESVAPWVDVPRGKGHVHCDTWPEESLAEWHARHGFTQAAGGSGDGD</sequence>
<organism evidence="6 7">
    <name type="scientific">Cupriavidus respiraculi</name>
    <dbReference type="NCBI Taxonomy" id="195930"/>
    <lineage>
        <taxon>Bacteria</taxon>
        <taxon>Pseudomonadati</taxon>
        <taxon>Pseudomonadota</taxon>
        <taxon>Betaproteobacteria</taxon>
        <taxon>Burkholderiales</taxon>
        <taxon>Burkholderiaceae</taxon>
        <taxon>Cupriavidus</taxon>
    </lineage>
</organism>
<feature type="domain" description="CENP-V/GFA" evidence="5">
    <location>
        <begin position="3"/>
        <end position="131"/>
    </location>
</feature>
<dbReference type="EMBL" id="CAJZAH010000001">
    <property type="protein sequence ID" value="CAG9168669.1"/>
    <property type="molecule type" value="Genomic_DNA"/>
</dbReference>
<dbReference type="Pfam" id="PF04828">
    <property type="entry name" value="GFA"/>
    <property type="match status" value="1"/>
</dbReference>
<proteinExistence type="inferred from homology"/>
<dbReference type="SUPFAM" id="SSF51316">
    <property type="entry name" value="Mss4-like"/>
    <property type="match status" value="1"/>
</dbReference>
<dbReference type="PROSITE" id="PS51891">
    <property type="entry name" value="CENP_V_GFA"/>
    <property type="match status" value="1"/>
</dbReference>